<protein>
    <recommendedName>
        <fullName evidence="4">Tyr recombinase domain-containing protein</fullName>
    </recommendedName>
</protein>
<dbReference type="Gene3D" id="1.10.443.10">
    <property type="entry name" value="Intergrase catalytic core"/>
    <property type="match status" value="1"/>
</dbReference>
<dbReference type="RefSeq" id="WP_255322672.1">
    <property type="nucleotide sequence ID" value="NZ_BLKU01000005.1"/>
</dbReference>
<sequence>MIGQADVPVEPEPGEPNRDLPPEIMKQLCEHLDELTSSEMRTAVELAIDTGRRPEEICELDFDCLTRDDDGQPVLIYDNHKANRLATPADQRADRRRNTRPAATSPEPLPKHSDRRAQAAAHRPAQPGGRRAITGFSLAFAHRTWVDRLPVLRNADGVEYDKSKVVLYAYRHSYAQRHADAGVPIEVLRELMSHRKLDTTSCYYRIGETRRREAVDRVTAMQFDRHGNRIWRQAQALLDSEHARRAVGEVAVPFGVCAEPSNVKAGGGACPFRFRCAGCDHFRTDVSYLPDLRAYLDDLLRTRERLLATTDLDDWARVEAMPSEEEIRRIRRLIDQIRNGLGELEPEQRQQLQQAVTVVRRHRSVMLGMPRTRQILPDLRPENPMTTNTTHALDAMIDGRRADSTRRRQRVLSALEVAIKDGAELSATSIAQRAGVDRTFLYRHRDLLERIHAAATQPPDKSEIGHQVTRASLQADLLAAQHRCTRMAARTQQLEIRLSELLGEQAWRASGLGAPTDIEQLQQRIVTLEQQIVELRLQLEERDQDLTAARAANRELMAQLNLSQPTG</sequence>
<organism evidence="5 6">
    <name type="scientific">Mycobacterium kubicae</name>
    <dbReference type="NCBI Taxonomy" id="120959"/>
    <lineage>
        <taxon>Bacteria</taxon>
        <taxon>Bacillati</taxon>
        <taxon>Actinomycetota</taxon>
        <taxon>Actinomycetes</taxon>
        <taxon>Mycobacteriales</taxon>
        <taxon>Mycobacteriaceae</taxon>
        <taxon>Mycobacterium</taxon>
        <taxon>Mycobacterium simiae complex</taxon>
    </lineage>
</organism>
<dbReference type="InterPro" id="IPR002104">
    <property type="entry name" value="Integrase_catalytic"/>
</dbReference>
<dbReference type="Proteomes" id="UP000465306">
    <property type="component" value="Unassembled WGS sequence"/>
</dbReference>
<feature type="region of interest" description="Disordered" evidence="3">
    <location>
        <begin position="1"/>
        <end position="21"/>
    </location>
</feature>
<feature type="coiled-coil region" evidence="2">
    <location>
        <begin position="518"/>
        <end position="545"/>
    </location>
</feature>
<comment type="caution">
    <text evidence="5">The sequence shown here is derived from an EMBL/GenBank/DDBJ whole genome shotgun (WGS) entry which is preliminary data.</text>
</comment>
<gene>
    <name evidence="5" type="ORF">MKUB_29600</name>
</gene>
<evidence type="ECO:0000256" key="2">
    <source>
        <dbReference type="SAM" id="Coils"/>
    </source>
</evidence>
<dbReference type="PROSITE" id="PS51898">
    <property type="entry name" value="TYR_RECOMBINASE"/>
    <property type="match status" value="1"/>
</dbReference>
<evidence type="ECO:0000313" key="6">
    <source>
        <dbReference type="Proteomes" id="UP000465306"/>
    </source>
</evidence>
<evidence type="ECO:0000256" key="1">
    <source>
        <dbReference type="ARBA" id="ARBA00023172"/>
    </source>
</evidence>
<evidence type="ECO:0000256" key="3">
    <source>
        <dbReference type="SAM" id="MobiDB-lite"/>
    </source>
</evidence>
<feature type="region of interest" description="Disordered" evidence="3">
    <location>
        <begin position="78"/>
        <end position="130"/>
    </location>
</feature>
<evidence type="ECO:0000259" key="4">
    <source>
        <dbReference type="PROSITE" id="PS51898"/>
    </source>
</evidence>
<dbReference type="Pfam" id="PF19776">
    <property type="entry name" value="DUF6262"/>
    <property type="match status" value="1"/>
</dbReference>
<keyword evidence="1" id="KW-0233">DNA recombination</keyword>
<dbReference type="SUPFAM" id="SSF56349">
    <property type="entry name" value="DNA breaking-rejoining enzymes"/>
    <property type="match status" value="1"/>
</dbReference>
<feature type="domain" description="Tyr recombinase" evidence="4">
    <location>
        <begin position="15"/>
        <end position="216"/>
    </location>
</feature>
<keyword evidence="6" id="KW-1185">Reference proteome</keyword>
<feature type="compositionally biased region" description="Low complexity" evidence="3">
    <location>
        <begin position="118"/>
        <end position="130"/>
    </location>
</feature>
<dbReference type="InterPro" id="IPR011010">
    <property type="entry name" value="DNA_brk_join_enz"/>
</dbReference>
<name>A0ABQ1BP37_9MYCO</name>
<dbReference type="InterPro" id="IPR013762">
    <property type="entry name" value="Integrase-like_cat_sf"/>
</dbReference>
<reference evidence="5 6" key="1">
    <citation type="journal article" date="2019" name="Emerg. Microbes Infect.">
        <title>Comprehensive subspecies identification of 175 nontuberculous mycobacteria species based on 7547 genomic profiles.</title>
        <authorList>
            <person name="Matsumoto Y."/>
            <person name="Kinjo T."/>
            <person name="Motooka D."/>
            <person name="Nabeya D."/>
            <person name="Jung N."/>
            <person name="Uechi K."/>
            <person name="Horii T."/>
            <person name="Iida T."/>
            <person name="Fujita J."/>
            <person name="Nakamura S."/>
        </authorList>
    </citation>
    <scope>NUCLEOTIDE SEQUENCE [LARGE SCALE GENOMIC DNA]</scope>
    <source>
        <strain evidence="5 6">JCM 13573</strain>
    </source>
</reference>
<accession>A0ABQ1BP37</accession>
<dbReference type="EMBL" id="BLKU01000005">
    <property type="protein sequence ID" value="GFG65470.1"/>
    <property type="molecule type" value="Genomic_DNA"/>
</dbReference>
<keyword evidence="2" id="KW-0175">Coiled coil</keyword>
<evidence type="ECO:0000313" key="5">
    <source>
        <dbReference type="EMBL" id="GFG65470.1"/>
    </source>
</evidence>
<proteinExistence type="predicted"/>
<dbReference type="InterPro" id="IPR046229">
    <property type="entry name" value="TnpC-like"/>
</dbReference>